<dbReference type="PANTHER" id="PTHR42718:SF9">
    <property type="entry name" value="MAJOR FACILITATOR SUPERFAMILY MULTIDRUG TRANSPORTER MFSC"/>
    <property type="match status" value="1"/>
</dbReference>
<accession>A0A4R5QBJ9</accession>
<feature type="transmembrane region" description="Helical" evidence="6">
    <location>
        <begin position="195"/>
        <end position="213"/>
    </location>
</feature>
<comment type="caution">
    <text evidence="8">The sequence shown here is derived from an EMBL/GenBank/DDBJ whole genome shotgun (WGS) entry which is preliminary data.</text>
</comment>
<protein>
    <submittedName>
        <fullName evidence="8">MFS transporter</fullName>
    </submittedName>
</protein>
<dbReference type="PANTHER" id="PTHR42718">
    <property type="entry name" value="MAJOR FACILITATOR SUPERFAMILY MULTIDRUG TRANSPORTER MFSC"/>
    <property type="match status" value="1"/>
</dbReference>
<dbReference type="GO" id="GO:0022857">
    <property type="term" value="F:transmembrane transporter activity"/>
    <property type="evidence" value="ECO:0007669"/>
    <property type="project" value="InterPro"/>
</dbReference>
<feature type="transmembrane region" description="Helical" evidence="6">
    <location>
        <begin position="128"/>
        <end position="151"/>
    </location>
</feature>
<feature type="transmembrane region" description="Helical" evidence="6">
    <location>
        <begin position="37"/>
        <end position="57"/>
    </location>
</feature>
<evidence type="ECO:0000256" key="2">
    <source>
        <dbReference type="ARBA" id="ARBA00022448"/>
    </source>
</evidence>
<dbReference type="InterPro" id="IPR020846">
    <property type="entry name" value="MFS_dom"/>
</dbReference>
<dbReference type="RefSeq" id="WP_133291213.1">
    <property type="nucleotide sequence ID" value="NZ_SMSJ01000048.1"/>
</dbReference>
<dbReference type="Gene3D" id="1.20.1250.20">
    <property type="entry name" value="MFS general substrate transporter like domains"/>
    <property type="match status" value="1"/>
</dbReference>
<feature type="transmembrane region" description="Helical" evidence="6">
    <location>
        <begin position="419"/>
        <end position="441"/>
    </location>
</feature>
<dbReference type="Pfam" id="PF07690">
    <property type="entry name" value="MFS_1"/>
    <property type="match status" value="1"/>
</dbReference>
<dbReference type="PROSITE" id="PS50850">
    <property type="entry name" value="MFS"/>
    <property type="match status" value="1"/>
</dbReference>
<dbReference type="GO" id="GO:0016020">
    <property type="term" value="C:membrane"/>
    <property type="evidence" value="ECO:0007669"/>
    <property type="project" value="UniProtKB-SubCell"/>
</dbReference>
<feature type="domain" description="Major facilitator superfamily (MFS) profile" evidence="7">
    <location>
        <begin position="39"/>
        <end position="469"/>
    </location>
</feature>
<evidence type="ECO:0000256" key="6">
    <source>
        <dbReference type="SAM" id="Phobius"/>
    </source>
</evidence>
<organism evidence="8 9">
    <name type="scientific">Dankookia rubra</name>
    <dbReference type="NCBI Taxonomy" id="1442381"/>
    <lineage>
        <taxon>Bacteria</taxon>
        <taxon>Pseudomonadati</taxon>
        <taxon>Pseudomonadota</taxon>
        <taxon>Alphaproteobacteria</taxon>
        <taxon>Acetobacterales</taxon>
        <taxon>Roseomonadaceae</taxon>
        <taxon>Dankookia</taxon>
    </lineage>
</organism>
<dbReference type="AlphaFoldDB" id="A0A4R5QBJ9"/>
<name>A0A4R5QBJ9_9PROT</name>
<feature type="transmembrane region" description="Helical" evidence="6">
    <location>
        <begin position="288"/>
        <end position="306"/>
    </location>
</feature>
<reference evidence="8 9" key="1">
    <citation type="journal article" date="2016" name="J. Microbiol.">
        <title>Dankookia rubra gen. nov., sp. nov., an alphaproteobacterium isolated from sediment of a shallow stream.</title>
        <authorList>
            <person name="Kim W.H."/>
            <person name="Kim D.H."/>
            <person name="Kang K."/>
            <person name="Ahn T.Y."/>
        </authorList>
    </citation>
    <scope>NUCLEOTIDE SEQUENCE [LARGE SCALE GENOMIC DNA]</scope>
    <source>
        <strain evidence="8 9">JCM30602</strain>
    </source>
</reference>
<evidence type="ECO:0000313" key="8">
    <source>
        <dbReference type="EMBL" id="TDH59959.1"/>
    </source>
</evidence>
<dbReference type="SUPFAM" id="SSF103473">
    <property type="entry name" value="MFS general substrate transporter"/>
    <property type="match status" value="1"/>
</dbReference>
<keyword evidence="4 6" id="KW-1133">Transmembrane helix</keyword>
<feature type="transmembrane region" description="Helical" evidence="6">
    <location>
        <begin position="77"/>
        <end position="97"/>
    </location>
</feature>
<keyword evidence="2" id="KW-0813">Transport</keyword>
<evidence type="ECO:0000313" key="9">
    <source>
        <dbReference type="Proteomes" id="UP000295096"/>
    </source>
</evidence>
<proteinExistence type="predicted"/>
<comment type="subcellular location">
    <subcellularLocation>
        <location evidence="1">Membrane</location>
        <topology evidence="1">Multi-pass membrane protein</topology>
    </subcellularLocation>
</comment>
<feature type="transmembrane region" description="Helical" evidence="6">
    <location>
        <begin position="104"/>
        <end position="122"/>
    </location>
</feature>
<dbReference type="Gene3D" id="1.20.1720.10">
    <property type="entry name" value="Multidrug resistance protein D"/>
    <property type="match status" value="1"/>
</dbReference>
<evidence type="ECO:0000256" key="3">
    <source>
        <dbReference type="ARBA" id="ARBA00022692"/>
    </source>
</evidence>
<dbReference type="OrthoDB" id="9812221at2"/>
<dbReference type="InterPro" id="IPR036259">
    <property type="entry name" value="MFS_trans_sf"/>
</dbReference>
<dbReference type="PRINTS" id="PR01036">
    <property type="entry name" value="TCRTETB"/>
</dbReference>
<dbReference type="Proteomes" id="UP000295096">
    <property type="component" value="Unassembled WGS sequence"/>
</dbReference>
<feature type="transmembrane region" description="Helical" evidence="6">
    <location>
        <begin position="377"/>
        <end position="398"/>
    </location>
</feature>
<evidence type="ECO:0000256" key="5">
    <source>
        <dbReference type="ARBA" id="ARBA00023136"/>
    </source>
</evidence>
<dbReference type="EMBL" id="SMSJ01000048">
    <property type="protein sequence ID" value="TDH59959.1"/>
    <property type="molecule type" value="Genomic_DNA"/>
</dbReference>
<evidence type="ECO:0000256" key="4">
    <source>
        <dbReference type="ARBA" id="ARBA00022989"/>
    </source>
</evidence>
<evidence type="ECO:0000256" key="1">
    <source>
        <dbReference type="ARBA" id="ARBA00004141"/>
    </source>
</evidence>
<feature type="transmembrane region" description="Helical" evidence="6">
    <location>
        <begin position="352"/>
        <end position="371"/>
    </location>
</feature>
<dbReference type="InterPro" id="IPR011701">
    <property type="entry name" value="MFS"/>
</dbReference>
<sequence>MNEAVPPQASPARAAQAQAAQLQAAIEQDGLPQPRRAWAVAAVSLSIAITVLDSSMLNVALPGIARTLGITPASATWLLNAYQLTVVTTLLPLASLGEKLGFRPVFLGGFALFGLASLGSAMAPGFEALLVCRILQGLGSAAVMSLTAGMIRHIYPLKQLGRAIGINSMVVATAGASAPSLAAAILTVAPWQGLFAVHVPVSIIGILIGWRSLPDHPGTGRRFDWASAALNIASFGLFFLGVDLVLHATVPALLLIGGGVGAGVLLVQRQLSQPAPLLPLDLLRIRTIAFSVAASVCAFSAWYSSYVSLPFLLQSAGISQGGTGLIMTPWPLGMAFGAPVAGRLADRIPTSLLCAAGMAALAAGLAVVSGLPLLGNGLLVGGMMALCGAGFGTFSAPNNRTMLGSAPKARAGSAGGMQATARLLGTTLGTTVVGLCFQLAGAGGARVALLAAIGFALAAGALSLVRRRM</sequence>
<keyword evidence="9" id="KW-1185">Reference proteome</keyword>
<dbReference type="CDD" id="cd17321">
    <property type="entry name" value="MFS_MMR_MDR_like"/>
    <property type="match status" value="1"/>
</dbReference>
<keyword evidence="3 6" id="KW-0812">Transmembrane</keyword>
<feature type="transmembrane region" description="Helical" evidence="6">
    <location>
        <begin position="326"/>
        <end position="345"/>
    </location>
</feature>
<gene>
    <name evidence="8" type="ORF">E2C06_24490</name>
</gene>
<evidence type="ECO:0000259" key="7">
    <source>
        <dbReference type="PROSITE" id="PS50850"/>
    </source>
</evidence>
<feature type="transmembrane region" description="Helical" evidence="6">
    <location>
        <begin position="447"/>
        <end position="465"/>
    </location>
</feature>
<feature type="transmembrane region" description="Helical" evidence="6">
    <location>
        <begin position="163"/>
        <end position="189"/>
    </location>
</feature>
<keyword evidence="5 6" id="KW-0472">Membrane</keyword>
<feature type="transmembrane region" description="Helical" evidence="6">
    <location>
        <begin position="248"/>
        <end position="267"/>
    </location>
</feature>